<dbReference type="Proteomes" id="UP000630097">
    <property type="component" value="Unassembled WGS sequence"/>
</dbReference>
<gene>
    <name evidence="2" type="ORF">Pka01_61070</name>
</gene>
<dbReference type="RefSeq" id="WP_203886303.1">
    <property type="nucleotide sequence ID" value="NZ_BAABHH010000002.1"/>
</dbReference>
<feature type="region of interest" description="Disordered" evidence="1">
    <location>
        <begin position="48"/>
        <end position="69"/>
    </location>
</feature>
<evidence type="ECO:0008006" key="4">
    <source>
        <dbReference type="Google" id="ProtNLM"/>
    </source>
</evidence>
<name>A0A8J3PXM7_9ACTN</name>
<dbReference type="InterPro" id="IPR029058">
    <property type="entry name" value="AB_hydrolase_fold"/>
</dbReference>
<proteinExistence type="predicted"/>
<accession>A0A8J3PXM7</accession>
<organism evidence="2 3">
    <name type="scientific">Planotetraspora kaengkrachanensis</name>
    <dbReference type="NCBI Taxonomy" id="575193"/>
    <lineage>
        <taxon>Bacteria</taxon>
        <taxon>Bacillati</taxon>
        <taxon>Actinomycetota</taxon>
        <taxon>Actinomycetes</taxon>
        <taxon>Streptosporangiales</taxon>
        <taxon>Streptosporangiaceae</taxon>
        <taxon>Planotetraspora</taxon>
    </lineage>
</organism>
<dbReference type="AlphaFoldDB" id="A0A8J3PXM7"/>
<reference evidence="2 3" key="1">
    <citation type="submission" date="2021-01" db="EMBL/GenBank/DDBJ databases">
        <title>Whole genome shotgun sequence of Planotetraspora kaengkrachanensis NBRC 104272.</title>
        <authorList>
            <person name="Komaki H."/>
            <person name="Tamura T."/>
        </authorList>
    </citation>
    <scope>NUCLEOTIDE SEQUENCE [LARGE SCALE GENOMIC DNA]</scope>
    <source>
        <strain evidence="2 3">NBRC 104272</strain>
    </source>
</reference>
<keyword evidence="3" id="KW-1185">Reference proteome</keyword>
<dbReference type="EMBL" id="BONV01000035">
    <property type="protein sequence ID" value="GIG82980.1"/>
    <property type="molecule type" value="Genomic_DNA"/>
</dbReference>
<evidence type="ECO:0000313" key="2">
    <source>
        <dbReference type="EMBL" id="GIG82980.1"/>
    </source>
</evidence>
<dbReference type="SUPFAM" id="SSF53474">
    <property type="entry name" value="alpha/beta-Hydrolases"/>
    <property type="match status" value="1"/>
</dbReference>
<dbReference type="Gene3D" id="3.40.50.1820">
    <property type="entry name" value="alpha/beta hydrolase"/>
    <property type="match status" value="1"/>
</dbReference>
<evidence type="ECO:0000313" key="3">
    <source>
        <dbReference type="Proteomes" id="UP000630097"/>
    </source>
</evidence>
<protein>
    <recommendedName>
        <fullName evidence="4">Twin-arginine translocation signal domain-containing protein</fullName>
    </recommendedName>
</protein>
<comment type="caution">
    <text evidence="2">The sequence shown here is derived from an EMBL/GenBank/DDBJ whole genome shotgun (WGS) entry which is preliminary data.</text>
</comment>
<evidence type="ECO:0000256" key="1">
    <source>
        <dbReference type="SAM" id="MobiDB-lite"/>
    </source>
</evidence>
<sequence length="69" mass="7413">MDRRTFSKLVVGGAAAAALPTGFSVAPLLAARGYRVIVPYLRGHGSTRFLSTRTSRNAHRPRSPSTSSR</sequence>